<dbReference type="InterPro" id="IPR012386">
    <property type="entry name" value="Cyclic-nucl_3Pdiesterase"/>
</dbReference>
<dbReference type="Proteomes" id="UP001211065">
    <property type="component" value="Unassembled WGS sequence"/>
</dbReference>
<evidence type="ECO:0000256" key="1">
    <source>
        <dbReference type="SAM" id="SignalP"/>
    </source>
</evidence>
<dbReference type="GO" id="GO:0009187">
    <property type="term" value="P:cyclic nucleotide metabolic process"/>
    <property type="evidence" value="ECO:0007669"/>
    <property type="project" value="TreeGrafter"/>
</dbReference>
<feature type="signal peptide" evidence="1">
    <location>
        <begin position="1"/>
        <end position="17"/>
    </location>
</feature>
<feature type="chain" id="PRO_5042183058" description="RNA ligase/cyclic nucleotide phosphodiesterase family protein" evidence="1">
    <location>
        <begin position="18"/>
        <end position="110"/>
    </location>
</feature>
<keyword evidence="1" id="KW-0732">Signal</keyword>
<dbReference type="EMBL" id="JADGJW010000040">
    <property type="protein sequence ID" value="KAJ3226272.1"/>
    <property type="molecule type" value="Genomic_DNA"/>
</dbReference>
<organism evidence="2 3">
    <name type="scientific">Clydaea vesicula</name>
    <dbReference type="NCBI Taxonomy" id="447962"/>
    <lineage>
        <taxon>Eukaryota</taxon>
        <taxon>Fungi</taxon>
        <taxon>Fungi incertae sedis</taxon>
        <taxon>Chytridiomycota</taxon>
        <taxon>Chytridiomycota incertae sedis</taxon>
        <taxon>Chytridiomycetes</taxon>
        <taxon>Lobulomycetales</taxon>
        <taxon>Lobulomycetaceae</taxon>
        <taxon>Clydaea</taxon>
    </lineage>
</organism>
<comment type="caution">
    <text evidence="2">The sequence shown here is derived from an EMBL/GenBank/DDBJ whole genome shotgun (WGS) entry which is preliminary data.</text>
</comment>
<keyword evidence="3" id="KW-1185">Reference proteome</keyword>
<accession>A0AAD5U7W2</accession>
<sequence length="110" mass="12994">MMRFLTLSRIIMKLSGAHIVMLKIEESKELMDLNMACQLHFTGKMEPYWPHLSLVYGTFTEKKQLQLKEEIERKYKTVLELEEKIFAAELWMTPDDVSSWEKNCTSYAKA</sequence>
<dbReference type="InterPro" id="IPR009097">
    <property type="entry name" value="Cyclic_Pdiesterase"/>
</dbReference>
<dbReference type="PANTHER" id="PTHR28141:SF1">
    <property type="entry name" value="2',3'-CYCLIC-NUCLEOTIDE 3'-PHOSPHODIESTERASE"/>
    <property type="match status" value="1"/>
</dbReference>
<name>A0AAD5U7W2_9FUNG</name>
<evidence type="ECO:0000313" key="3">
    <source>
        <dbReference type="Proteomes" id="UP001211065"/>
    </source>
</evidence>
<dbReference type="PANTHER" id="PTHR28141">
    <property type="entry name" value="2',3'-CYCLIC-NUCLEOTIDE 3'-PHOSPHODIESTERASE"/>
    <property type="match status" value="1"/>
</dbReference>
<gene>
    <name evidence="2" type="ORF">HK099_005269</name>
</gene>
<evidence type="ECO:0008006" key="4">
    <source>
        <dbReference type="Google" id="ProtNLM"/>
    </source>
</evidence>
<dbReference type="SUPFAM" id="SSF55144">
    <property type="entry name" value="LigT-like"/>
    <property type="match status" value="1"/>
</dbReference>
<protein>
    <recommendedName>
        <fullName evidence="4">RNA ligase/cyclic nucleotide phosphodiesterase family protein</fullName>
    </recommendedName>
</protein>
<evidence type="ECO:0000313" key="2">
    <source>
        <dbReference type="EMBL" id="KAJ3226272.1"/>
    </source>
</evidence>
<dbReference type="GO" id="GO:0004113">
    <property type="term" value="F:2',3'-cyclic-nucleotide 3'-phosphodiesterase activity"/>
    <property type="evidence" value="ECO:0007669"/>
    <property type="project" value="TreeGrafter"/>
</dbReference>
<proteinExistence type="predicted"/>
<dbReference type="AlphaFoldDB" id="A0AAD5U7W2"/>
<reference evidence="2" key="1">
    <citation type="submission" date="2020-05" db="EMBL/GenBank/DDBJ databases">
        <title>Phylogenomic resolution of chytrid fungi.</title>
        <authorList>
            <person name="Stajich J.E."/>
            <person name="Amses K."/>
            <person name="Simmons R."/>
            <person name="Seto K."/>
            <person name="Myers J."/>
            <person name="Bonds A."/>
            <person name="Quandt C.A."/>
            <person name="Barry K."/>
            <person name="Liu P."/>
            <person name="Grigoriev I."/>
            <person name="Longcore J.E."/>
            <person name="James T.Y."/>
        </authorList>
    </citation>
    <scope>NUCLEOTIDE SEQUENCE</scope>
    <source>
        <strain evidence="2">JEL0476</strain>
    </source>
</reference>
<dbReference type="Gene3D" id="3.90.1140.10">
    <property type="entry name" value="Cyclic phosphodiesterase"/>
    <property type="match status" value="1"/>
</dbReference>